<keyword evidence="2" id="KW-1185">Reference proteome</keyword>
<reference evidence="1 2" key="1">
    <citation type="submission" date="2024-09" db="EMBL/GenBank/DDBJ databases">
        <title>Chromosome-scale assembly of Riccia fluitans.</title>
        <authorList>
            <person name="Paukszto L."/>
            <person name="Sawicki J."/>
            <person name="Karawczyk K."/>
            <person name="Piernik-Szablinska J."/>
            <person name="Szczecinska M."/>
            <person name="Mazdziarz M."/>
        </authorList>
    </citation>
    <scope>NUCLEOTIDE SEQUENCE [LARGE SCALE GENOMIC DNA]</scope>
    <source>
        <strain evidence="1">Rf_01</strain>
        <tissue evidence="1">Aerial parts of the thallus</tissue>
    </source>
</reference>
<name>A0ABD1YCL7_9MARC</name>
<dbReference type="AlphaFoldDB" id="A0ABD1YCL7"/>
<comment type="caution">
    <text evidence="1">The sequence shown here is derived from an EMBL/GenBank/DDBJ whole genome shotgun (WGS) entry which is preliminary data.</text>
</comment>
<organism evidence="1 2">
    <name type="scientific">Riccia fluitans</name>
    <dbReference type="NCBI Taxonomy" id="41844"/>
    <lineage>
        <taxon>Eukaryota</taxon>
        <taxon>Viridiplantae</taxon>
        <taxon>Streptophyta</taxon>
        <taxon>Embryophyta</taxon>
        <taxon>Marchantiophyta</taxon>
        <taxon>Marchantiopsida</taxon>
        <taxon>Marchantiidae</taxon>
        <taxon>Marchantiales</taxon>
        <taxon>Ricciaceae</taxon>
        <taxon>Riccia</taxon>
    </lineage>
</organism>
<dbReference type="EMBL" id="JBHFFA010000006">
    <property type="protein sequence ID" value="KAL2623282.1"/>
    <property type="molecule type" value="Genomic_DNA"/>
</dbReference>
<sequence length="110" mass="12851">MRCQQHTGWLPSEKRVNSETLCLERITAAFREDNNQLVYVQSENGLLHQAYSQSTILFLEYSFIEFLLVPYSRVHSGSVSFSENRALERSRSSKTKRLVKPSFLDVEKYE</sequence>
<evidence type="ECO:0000313" key="2">
    <source>
        <dbReference type="Proteomes" id="UP001605036"/>
    </source>
</evidence>
<dbReference type="Proteomes" id="UP001605036">
    <property type="component" value="Unassembled WGS sequence"/>
</dbReference>
<gene>
    <name evidence="1" type="ORF">R1flu_003487</name>
</gene>
<evidence type="ECO:0000313" key="1">
    <source>
        <dbReference type="EMBL" id="KAL2623282.1"/>
    </source>
</evidence>
<proteinExistence type="predicted"/>
<accession>A0ABD1YCL7</accession>
<protein>
    <submittedName>
        <fullName evidence="1">Uncharacterized protein</fullName>
    </submittedName>
</protein>